<evidence type="ECO:0000313" key="3">
    <source>
        <dbReference type="Proteomes" id="UP000762676"/>
    </source>
</evidence>
<sequence>MQLKYSLPSLSIIVPLFFLLNCLVTPFQAQEVNYSVEFQARARSMDDLRYVIGSNFNLFVATYWRYMLVSCEVFQEQLTYDRQSRVLVK</sequence>
<feature type="signal peptide" evidence="1">
    <location>
        <begin position="1"/>
        <end position="29"/>
    </location>
</feature>
<dbReference type="Proteomes" id="UP000762676">
    <property type="component" value="Unassembled WGS sequence"/>
</dbReference>
<feature type="non-terminal residue" evidence="2">
    <location>
        <position position="89"/>
    </location>
</feature>
<dbReference type="AlphaFoldDB" id="A0AAV4JC46"/>
<evidence type="ECO:0000313" key="2">
    <source>
        <dbReference type="EMBL" id="GFS20384.1"/>
    </source>
</evidence>
<reference evidence="2 3" key="1">
    <citation type="journal article" date="2021" name="Elife">
        <title>Chloroplast acquisition without the gene transfer in kleptoplastic sea slugs, Plakobranchus ocellatus.</title>
        <authorList>
            <person name="Maeda T."/>
            <person name="Takahashi S."/>
            <person name="Yoshida T."/>
            <person name="Shimamura S."/>
            <person name="Takaki Y."/>
            <person name="Nagai Y."/>
            <person name="Toyoda A."/>
            <person name="Suzuki Y."/>
            <person name="Arimoto A."/>
            <person name="Ishii H."/>
            <person name="Satoh N."/>
            <person name="Nishiyama T."/>
            <person name="Hasebe M."/>
            <person name="Maruyama T."/>
            <person name="Minagawa J."/>
            <person name="Obokata J."/>
            <person name="Shigenobu S."/>
        </authorList>
    </citation>
    <scope>NUCLEOTIDE SEQUENCE [LARGE SCALE GENOMIC DNA]</scope>
</reference>
<organism evidence="2 3">
    <name type="scientific">Elysia marginata</name>
    <dbReference type="NCBI Taxonomy" id="1093978"/>
    <lineage>
        <taxon>Eukaryota</taxon>
        <taxon>Metazoa</taxon>
        <taxon>Spiralia</taxon>
        <taxon>Lophotrochozoa</taxon>
        <taxon>Mollusca</taxon>
        <taxon>Gastropoda</taxon>
        <taxon>Heterobranchia</taxon>
        <taxon>Euthyneura</taxon>
        <taxon>Panpulmonata</taxon>
        <taxon>Sacoglossa</taxon>
        <taxon>Placobranchoidea</taxon>
        <taxon>Plakobranchidae</taxon>
        <taxon>Elysia</taxon>
    </lineage>
</organism>
<proteinExistence type="predicted"/>
<dbReference type="EMBL" id="BMAT01006815">
    <property type="protein sequence ID" value="GFS20384.1"/>
    <property type="molecule type" value="Genomic_DNA"/>
</dbReference>
<comment type="caution">
    <text evidence="2">The sequence shown here is derived from an EMBL/GenBank/DDBJ whole genome shotgun (WGS) entry which is preliminary data.</text>
</comment>
<feature type="chain" id="PRO_5043910034" evidence="1">
    <location>
        <begin position="30"/>
        <end position="89"/>
    </location>
</feature>
<evidence type="ECO:0000256" key="1">
    <source>
        <dbReference type="SAM" id="SignalP"/>
    </source>
</evidence>
<keyword evidence="3" id="KW-1185">Reference proteome</keyword>
<gene>
    <name evidence="2" type="ORF">ElyMa_003311600</name>
</gene>
<keyword evidence="1" id="KW-0732">Signal</keyword>
<name>A0AAV4JC46_9GAST</name>
<accession>A0AAV4JC46</accession>
<protein>
    <submittedName>
        <fullName evidence="2">Uncharacterized protein</fullName>
    </submittedName>
</protein>